<comment type="similarity">
    <text evidence="6">Belongs to the UTP23/FCF1 family. UTP23 subfamily.</text>
</comment>
<keyword evidence="3" id="KW-0698">rRNA processing</keyword>
<sequence>MQSNDGVVRLLSRLVSSIESAKCRETTSSLVDFYLSAAVHSVPNEKTPLAKVLPPLVESFHSVSSSSFDSPLQNSLCSSDVHKFAMSAVVYGSCVSNQAERIVKGACSKEFEKLIECFKEQVSFLLFHFSIRYNGLDFICSKKKPNNIRNMKVKRYKRANRILTFFKYNFKFQSPYRVLVDGTFCNAALINKINLREQMPKYLGGEVEIVTTSCVLAELEKIGQPVYGALVICRQFDVDPCPHKPCRSAVDCLAHLARRAVKGKTKYFIATEDDSLTDKLRNIAGTPILYIKYNAILLDRVSEVTKKASESAQNENEKIKEIRKALLGEVEKKKKKRKLKGKNPLSCKKKKMKVEQNVRTGQRTMSGKRKRTKKTISSSAENGDQAKL</sequence>
<dbReference type="WBParaSite" id="Hba_21300">
    <property type="protein sequence ID" value="Hba_21300"/>
    <property type="gene ID" value="Hba_21300"/>
</dbReference>
<protein>
    <recommendedName>
        <fullName evidence="7">rRNA-processing protein UTP23 homolog</fullName>
    </recommendedName>
</protein>
<evidence type="ECO:0000313" key="10">
    <source>
        <dbReference type="WBParaSite" id="Hba_21300"/>
    </source>
</evidence>
<dbReference type="Proteomes" id="UP000095283">
    <property type="component" value="Unplaced"/>
</dbReference>
<dbReference type="GO" id="GO:0032040">
    <property type="term" value="C:small-subunit processome"/>
    <property type="evidence" value="ECO:0007669"/>
    <property type="project" value="InterPro"/>
</dbReference>
<accession>A0A1I7XU04</accession>
<comment type="subcellular location">
    <subcellularLocation>
        <location evidence="1">Nucleus</location>
        <location evidence="1">Nucleolus</location>
    </subcellularLocation>
</comment>
<evidence type="ECO:0000256" key="6">
    <source>
        <dbReference type="ARBA" id="ARBA00038503"/>
    </source>
</evidence>
<evidence type="ECO:0000313" key="9">
    <source>
        <dbReference type="Proteomes" id="UP000095283"/>
    </source>
</evidence>
<dbReference type="GO" id="GO:0006364">
    <property type="term" value="P:rRNA processing"/>
    <property type="evidence" value="ECO:0007669"/>
    <property type="project" value="UniProtKB-KW"/>
</dbReference>
<evidence type="ECO:0000256" key="5">
    <source>
        <dbReference type="ARBA" id="ARBA00037300"/>
    </source>
</evidence>
<dbReference type="PANTHER" id="PTHR12416">
    <property type="entry name" value="RRNA-PROCESSING PROTEIN UTP23 HOMOLOG"/>
    <property type="match status" value="1"/>
</dbReference>
<dbReference type="InterPro" id="IPR029060">
    <property type="entry name" value="PIN-like_dom_sf"/>
</dbReference>
<keyword evidence="2" id="KW-0690">Ribosome biogenesis</keyword>
<evidence type="ECO:0000256" key="3">
    <source>
        <dbReference type="ARBA" id="ARBA00022552"/>
    </source>
</evidence>
<proteinExistence type="inferred from homology"/>
<feature type="region of interest" description="Disordered" evidence="8">
    <location>
        <begin position="332"/>
        <end position="388"/>
    </location>
</feature>
<dbReference type="InterPro" id="IPR006984">
    <property type="entry name" value="Fcf1/UTP23"/>
</dbReference>
<dbReference type="AlphaFoldDB" id="A0A1I7XU04"/>
<evidence type="ECO:0000256" key="2">
    <source>
        <dbReference type="ARBA" id="ARBA00022517"/>
    </source>
</evidence>
<feature type="compositionally biased region" description="Basic residues" evidence="8">
    <location>
        <begin position="333"/>
        <end position="352"/>
    </location>
</feature>
<organism evidence="9 10">
    <name type="scientific">Heterorhabditis bacteriophora</name>
    <name type="common">Entomopathogenic nematode worm</name>
    <dbReference type="NCBI Taxonomy" id="37862"/>
    <lineage>
        <taxon>Eukaryota</taxon>
        <taxon>Metazoa</taxon>
        <taxon>Ecdysozoa</taxon>
        <taxon>Nematoda</taxon>
        <taxon>Chromadorea</taxon>
        <taxon>Rhabditida</taxon>
        <taxon>Rhabditina</taxon>
        <taxon>Rhabditomorpha</taxon>
        <taxon>Strongyloidea</taxon>
        <taxon>Heterorhabditidae</taxon>
        <taxon>Heterorhabditis</taxon>
    </lineage>
</organism>
<evidence type="ECO:0000256" key="7">
    <source>
        <dbReference type="ARBA" id="ARBA00071400"/>
    </source>
</evidence>
<keyword evidence="4" id="KW-0539">Nucleus</keyword>
<dbReference type="Gene3D" id="3.40.50.1010">
    <property type="entry name" value="5'-nuclease"/>
    <property type="match status" value="1"/>
</dbReference>
<dbReference type="Pfam" id="PF04900">
    <property type="entry name" value="Fcf1"/>
    <property type="match status" value="1"/>
</dbReference>
<evidence type="ECO:0000256" key="4">
    <source>
        <dbReference type="ARBA" id="ARBA00023242"/>
    </source>
</evidence>
<comment type="function">
    <text evidence="5">Involved in rRNA-processing and ribosome biogenesis.</text>
</comment>
<dbReference type="CDD" id="cd09866">
    <property type="entry name" value="PIN_Fcf1-Utp23-H"/>
    <property type="match status" value="1"/>
</dbReference>
<keyword evidence="9" id="KW-1185">Reference proteome</keyword>
<name>A0A1I7XU04_HETBA</name>
<dbReference type="FunFam" id="3.40.50.1010:FF:000006">
    <property type="entry name" value="rRNA-processing protein UTP23 homolog"/>
    <property type="match status" value="1"/>
</dbReference>
<reference evidence="10" key="1">
    <citation type="submission" date="2016-11" db="UniProtKB">
        <authorList>
            <consortium name="WormBaseParasite"/>
        </authorList>
    </citation>
    <scope>IDENTIFICATION</scope>
</reference>
<dbReference type="SUPFAM" id="SSF88723">
    <property type="entry name" value="PIN domain-like"/>
    <property type="match status" value="1"/>
</dbReference>
<evidence type="ECO:0000256" key="1">
    <source>
        <dbReference type="ARBA" id="ARBA00004604"/>
    </source>
</evidence>
<evidence type="ECO:0000256" key="8">
    <source>
        <dbReference type="SAM" id="MobiDB-lite"/>
    </source>
</evidence>